<dbReference type="EC" id="1.1.98.6" evidence="5"/>
<keyword evidence="1 3" id="KW-0547">Nucleotide-binding</keyword>
<reference evidence="5 6" key="1">
    <citation type="journal article" date="2023" name="PLoS ONE">
        <title>Genome-based metabolic and phylogenomic analysis of three Terrisporobacter species.</title>
        <authorList>
            <person name="Boer T."/>
            <person name="Bengelsdorf F.R."/>
            <person name="Bomeke M."/>
            <person name="Daniel R."/>
            <person name="Poehlein A."/>
        </authorList>
    </citation>
    <scope>NUCLEOTIDE SEQUENCE [LARGE SCALE GENOMIC DNA]</scope>
    <source>
        <strain evidence="5 6">DSM 1288</strain>
    </source>
</reference>
<keyword evidence="2 3" id="KW-0067">ATP-binding</keyword>
<dbReference type="PANTHER" id="PTHR21075">
    <property type="entry name" value="ANAEROBIC RIBONUCLEOSIDE-TRIPHOSPHATE REDUCTASE"/>
    <property type="match status" value="1"/>
</dbReference>
<sequence length="783" mass="89008">MLEYIRKRDGRIVKLNEDRITRAIFKAASEVAKEEGIVPSYEMSEDLSQNVIKILNSKFNDTIPGVEDIQNIVVKVLIEDGHARTSEKYITYRNERSRIRNSRTRLMKSISQITFEDASDANIKRENANIDGNTAMGTMLQYGSAVSKEFCKTFVLKPEHVNAHDSGDIHIHDMDFLNMGTLTCCQIKLDKLFKNGFSTGHGFLREPNSIMSYGALAAIAIQSDQNDQHGGQSIPFFDYDMSKGVYKTFKKLYIDNLLKGMELLVNKSDVEKLREIVYSTEYETKLKVGLKQDDKYKFLEREKLIEEFNIDLNTAIRIQEFAYKEAYKETDKQTYQSMEGFIHNLNTMHSRAGAQVPFSSINFGTDISLEGRMVSKNLLLSMEKGLGNGETAIFPILIFKVKEGINLNESDPNYDLFKLSCRVSAKRLFPNFSFLDAPFNIEYYEPNNPETEATYMGCRTRVMSNVCGKNEVSGRGNLSFTTINLPRLGIEHGIIKNDKTDLDGFFKDLDNKIALVIDELLERMEIQGNKKVKNFPFLMGQGIWRDSDKLNYDDKLDEVIKQGTLTLGFIGLAECLIALIGKHHGESEEAQELGLKIISHMRKRMDEATDKYKLNFSLIATPAEGLSGRFTDIDKNIYGEIKGITDKEYYTNSFHVPVYYNINAYDKIKKEAPYHSLTNGGHITYVELDGDTSNNLEAFETIIRAMKESGIGYGSVNHPVDRDPICGYSGVIEGFICPKCGRNEKDGDIKFERIRRITGYLVGTVDRFNDAKKAEVRDRVKHK</sequence>
<dbReference type="Proteomes" id="UP001348492">
    <property type="component" value="Chromosome"/>
</dbReference>
<evidence type="ECO:0000256" key="1">
    <source>
        <dbReference type="ARBA" id="ARBA00022741"/>
    </source>
</evidence>
<dbReference type="NCBIfam" id="NF005497">
    <property type="entry name" value="PRK07111.1"/>
    <property type="match status" value="1"/>
</dbReference>
<protein>
    <submittedName>
        <fullName evidence="5">Anaerobic ribonucleoside-triphosphate reductase</fullName>
        <ecNumber evidence="5">1.1.98.6</ecNumber>
    </submittedName>
</protein>
<keyword evidence="6" id="KW-1185">Reference proteome</keyword>
<name>A0ABZ2EZV9_9FIRM</name>
<dbReference type="RefSeq" id="WP_018590941.1">
    <property type="nucleotide sequence ID" value="NZ_AUUB01000006.1"/>
</dbReference>
<dbReference type="NCBIfam" id="TIGR02487">
    <property type="entry name" value="NrdD"/>
    <property type="match status" value="1"/>
</dbReference>
<evidence type="ECO:0000256" key="2">
    <source>
        <dbReference type="ARBA" id="ARBA00022840"/>
    </source>
</evidence>
<dbReference type="GO" id="GO:0016491">
    <property type="term" value="F:oxidoreductase activity"/>
    <property type="evidence" value="ECO:0007669"/>
    <property type="project" value="UniProtKB-KW"/>
</dbReference>
<organism evidence="5 6">
    <name type="scientific">Terrisporobacter glycolicus ATCC 14880 = DSM 1288</name>
    <dbReference type="NCBI Taxonomy" id="1121315"/>
    <lineage>
        <taxon>Bacteria</taxon>
        <taxon>Bacillati</taxon>
        <taxon>Bacillota</taxon>
        <taxon>Clostridia</taxon>
        <taxon>Peptostreptococcales</taxon>
        <taxon>Peptostreptococcaceae</taxon>
        <taxon>Terrisporobacter</taxon>
    </lineage>
</organism>
<evidence type="ECO:0000313" key="6">
    <source>
        <dbReference type="Proteomes" id="UP001348492"/>
    </source>
</evidence>
<dbReference type="EMBL" id="CP117523">
    <property type="protein sequence ID" value="WWD85419.1"/>
    <property type="molecule type" value="Genomic_DNA"/>
</dbReference>
<evidence type="ECO:0000256" key="3">
    <source>
        <dbReference type="PROSITE-ProRule" id="PRU00492"/>
    </source>
</evidence>
<evidence type="ECO:0000313" key="5">
    <source>
        <dbReference type="EMBL" id="WWD85419.1"/>
    </source>
</evidence>
<dbReference type="InterPro" id="IPR012833">
    <property type="entry name" value="NrdD"/>
</dbReference>
<proteinExistence type="predicted"/>
<feature type="domain" description="ATP-cone" evidence="4">
    <location>
        <begin position="3"/>
        <end position="100"/>
    </location>
</feature>
<keyword evidence="5" id="KW-0560">Oxidoreductase</keyword>
<gene>
    <name evidence="5" type="primary">nrdD_2</name>
    <name evidence="5" type="ORF">TEGL_39260</name>
</gene>
<dbReference type="InterPro" id="IPR005144">
    <property type="entry name" value="ATP-cone_dom"/>
</dbReference>
<dbReference type="Gene3D" id="3.20.70.20">
    <property type="match status" value="1"/>
</dbReference>
<dbReference type="PANTHER" id="PTHR21075:SF0">
    <property type="entry name" value="ANAEROBIC RIBONUCLEOSIDE-TRIPHOSPHATE REDUCTASE"/>
    <property type="match status" value="1"/>
</dbReference>
<dbReference type="Pfam" id="PF03477">
    <property type="entry name" value="ATP-cone"/>
    <property type="match status" value="1"/>
</dbReference>
<dbReference type="Pfam" id="PF13597">
    <property type="entry name" value="NRDD"/>
    <property type="match status" value="1"/>
</dbReference>
<evidence type="ECO:0000259" key="4">
    <source>
        <dbReference type="PROSITE" id="PS51161"/>
    </source>
</evidence>
<dbReference type="SUPFAM" id="SSF51998">
    <property type="entry name" value="PFL-like glycyl radical enzymes"/>
    <property type="match status" value="1"/>
</dbReference>
<accession>A0ABZ2EZV9</accession>
<dbReference type="PROSITE" id="PS51161">
    <property type="entry name" value="ATP_CONE"/>
    <property type="match status" value="1"/>
</dbReference>